<dbReference type="Proteomes" id="UP000013220">
    <property type="component" value="Unassembled WGS sequence"/>
</dbReference>
<dbReference type="RefSeq" id="WP_004421623.1">
    <property type="nucleotide sequence ID" value="NZ_AORH01000034.1"/>
</dbReference>
<evidence type="ECO:0000313" key="2">
    <source>
        <dbReference type="Proteomes" id="UP000013220"/>
    </source>
</evidence>
<proteinExistence type="predicted"/>
<sequence>MTHKLALDIYEFLKSNLKNLPPFSFQIIEQDGENNSILFIKEPTSAFEKYFGDFAQRVRFRIVLVNNKLAHREQLETLQGVINTLCDYWESPNFKVLQKQINNIFIFKETKHNNWVQIDPVRFSLEAQEYYVDLDLLYTQKGGDNV</sequence>
<dbReference type="PATRIC" id="fig|1188235.3.peg.694"/>
<gene>
    <name evidence="1" type="ORF">MBVG_6970</name>
</gene>
<evidence type="ECO:0000313" key="1">
    <source>
        <dbReference type="EMBL" id="ENY69018.1"/>
    </source>
</evidence>
<accession>N9VBE8</accession>
<dbReference type="EMBL" id="AORH01000034">
    <property type="protein sequence ID" value="ENY69018.1"/>
    <property type="molecule type" value="Genomic_DNA"/>
</dbReference>
<name>N9VBE8_9BACT</name>
<dbReference type="OrthoDB" id="9898456at2"/>
<keyword evidence="2" id="KW-1185">Reference proteome</keyword>
<comment type="caution">
    <text evidence="1">The sequence shown here is derived from an EMBL/GenBank/DDBJ whole genome shotgun (WGS) entry which is preliminary data.</text>
</comment>
<protein>
    <submittedName>
        <fullName evidence="1">Uncharacterized protein</fullName>
    </submittedName>
</protein>
<dbReference type="STRING" id="1188235.MBVG_6970"/>
<organism evidence="1 2">
    <name type="scientific">Mycoplasmopsis bovigenitalium 51080</name>
    <dbReference type="NCBI Taxonomy" id="1188235"/>
    <lineage>
        <taxon>Bacteria</taxon>
        <taxon>Bacillati</taxon>
        <taxon>Mycoplasmatota</taxon>
        <taxon>Mycoplasmoidales</taxon>
        <taxon>Metamycoplasmataceae</taxon>
        <taxon>Mycoplasmopsis</taxon>
    </lineage>
</organism>
<reference evidence="1 2" key="1">
    <citation type="journal article" date="2013" name="Genome Announc.">
        <title>Draft Genome Sequences of Mycoplasma alkalescens, Mycoplasma arginini, and Mycoplasma bovigenitalium, Three Species with Equivocal Pathogenic Status for Cattle.</title>
        <authorList>
            <person name="Manso-Silvan L."/>
            <person name="Tardy F."/>
            <person name="Baranowski E."/>
            <person name="Barre A."/>
            <person name="Blanchard A."/>
            <person name="Breton M."/>
            <person name="Couture C."/>
            <person name="Citti C."/>
            <person name="Dordet-Frisoni E."/>
            <person name="Dupuy V."/>
            <person name="Gaurivaud P."/>
            <person name="Jacob D."/>
            <person name="Lemaitre C."/>
            <person name="Nikolski M."/>
            <person name="Nouvel L.X."/>
            <person name="Poumarat F."/>
            <person name="Thebault P."/>
            <person name="Theil S."/>
            <person name="Thiaucourt F."/>
            <person name="Sirand-Pugnet P."/>
        </authorList>
    </citation>
    <scope>NUCLEOTIDE SEQUENCE [LARGE SCALE GENOMIC DNA]</scope>
    <source>
        <strain evidence="1 2">51080</strain>
    </source>
</reference>
<dbReference type="AlphaFoldDB" id="N9VBE8"/>